<dbReference type="InterPro" id="IPR036869">
    <property type="entry name" value="J_dom_sf"/>
</dbReference>
<evidence type="ECO:0000313" key="2">
    <source>
        <dbReference type="EMBL" id="CRG95632.1"/>
    </source>
</evidence>
<gene>
    <name evidence="2" type="ORF">PGAL8A_00282900</name>
</gene>
<protein>
    <recommendedName>
        <fullName evidence="4">DIX domain-containing protein</fullName>
    </recommendedName>
</protein>
<evidence type="ECO:0000256" key="1">
    <source>
        <dbReference type="SAM" id="Coils"/>
    </source>
</evidence>
<dbReference type="Proteomes" id="UP000220797">
    <property type="component" value="Unassembled WGS sequence"/>
</dbReference>
<evidence type="ECO:0000313" key="3">
    <source>
        <dbReference type="Proteomes" id="UP000220797"/>
    </source>
</evidence>
<organism evidence="2 3">
    <name type="scientific">Plasmodium gallinaceum</name>
    <dbReference type="NCBI Taxonomy" id="5849"/>
    <lineage>
        <taxon>Eukaryota</taxon>
        <taxon>Sar</taxon>
        <taxon>Alveolata</taxon>
        <taxon>Apicomplexa</taxon>
        <taxon>Aconoidasida</taxon>
        <taxon>Haemosporida</taxon>
        <taxon>Plasmodiidae</taxon>
        <taxon>Plasmodium</taxon>
        <taxon>Plasmodium (Haemamoeba)</taxon>
    </lineage>
</organism>
<dbReference type="PANTHER" id="PTHR23172:SF19">
    <property type="entry name" value="J DOMAIN-CONTAINING PROTEIN"/>
    <property type="match status" value="1"/>
</dbReference>
<dbReference type="RefSeq" id="XP_028528440.1">
    <property type="nucleotide sequence ID" value="XM_028671826.1"/>
</dbReference>
<dbReference type="SUPFAM" id="SSF46565">
    <property type="entry name" value="Chaperone J-domain"/>
    <property type="match status" value="1"/>
</dbReference>
<dbReference type="GO" id="GO:0031982">
    <property type="term" value="C:vesicle"/>
    <property type="evidence" value="ECO:0007669"/>
    <property type="project" value="TreeGrafter"/>
</dbReference>
<dbReference type="VEuPathDB" id="PlasmoDB:PGAL8A_00282900"/>
<dbReference type="GO" id="GO:0072583">
    <property type="term" value="P:clathrin-dependent endocytosis"/>
    <property type="evidence" value="ECO:0007669"/>
    <property type="project" value="TreeGrafter"/>
</dbReference>
<accession>A0A1J1GX85</accession>
<name>A0A1J1GX85_PLAGA</name>
<feature type="coiled-coil region" evidence="1">
    <location>
        <begin position="390"/>
        <end position="417"/>
    </location>
</feature>
<keyword evidence="1" id="KW-0175">Coiled coil</keyword>
<keyword evidence="3" id="KW-1185">Reference proteome</keyword>
<dbReference type="PANTHER" id="PTHR23172">
    <property type="entry name" value="AUXILIN/CYCLIN G-ASSOCIATED KINASE-RELATED"/>
    <property type="match status" value="1"/>
</dbReference>
<dbReference type="AlphaFoldDB" id="A0A1J1GX85"/>
<dbReference type="OrthoDB" id="1717591at2759"/>
<evidence type="ECO:0008006" key="4">
    <source>
        <dbReference type="Google" id="ProtNLM"/>
    </source>
</evidence>
<dbReference type="GO" id="GO:0005737">
    <property type="term" value="C:cytoplasm"/>
    <property type="evidence" value="ECO:0007669"/>
    <property type="project" value="TreeGrafter"/>
</dbReference>
<comment type="caution">
    <text evidence="2">The sequence shown here is derived from an EMBL/GenBank/DDBJ whole genome shotgun (WGS) entry which is preliminary data.</text>
</comment>
<dbReference type="GeneID" id="39731362"/>
<dbReference type="GO" id="GO:0030276">
    <property type="term" value="F:clathrin binding"/>
    <property type="evidence" value="ECO:0007669"/>
    <property type="project" value="TreeGrafter"/>
</dbReference>
<reference evidence="2" key="1">
    <citation type="submission" date="2015-04" db="EMBL/GenBank/DDBJ databases">
        <authorList>
            <consortium name="Pathogen Informatics"/>
        </authorList>
    </citation>
    <scope>NUCLEOTIDE SEQUENCE [LARGE SCALE GENOMIC DNA]</scope>
    <source>
        <strain evidence="2">8A</strain>
    </source>
</reference>
<dbReference type="Gene3D" id="1.10.287.110">
    <property type="entry name" value="DnaJ domain"/>
    <property type="match status" value="1"/>
</dbReference>
<dbReference type="EMBL" id="CVMV01000045">
    <property type="protein sequence ID" value="CRG95632.1"/>
    <property type="molecule type" value="Genomic_DNA"/>
</dbReference>
<dbReference type="GO" id="GO:0072318">
    <property type="term" value="P:clathrin coat disassembly"/>
    <property type="evidence" value="ECO:0007669"/>
    <property type="project" value="TreeGrafter"/>
</dbReference>
<sequence length="522" mass="61883">MDIFSLASNLQQIAIGGVNYVNNKLLKKNSFTKYNYVTYIIIGENENQPYDVNIFFLPFQNSNELKFKEFKEYFPFKGDIIFRFKIILTDLIEVINKGYRNNAPLLKQKEKEKNLTNHIISDEAEIKNILRQDNLNYIWIDINNDDAFIPLCHGKIVAKVLFINHKNYRNFNEIYFNNYKYNNSPIYIMNEKHLCSYEFIKKEDKSIKCSIDSNDIINSEDFDGDNKKTSSQSNFMNFSYSNDTEEFENSMYYNDDLKKKNGNKFYIKKNNKRDILSEDCVKKENISGIIESENEHFFQNEDSDNNYLKKRSNSDILNESYEGNITTEINQNNNENNKNEKNFEKLFQNKDINENILEKVNLSSSKGLSLMYKNNSNNNYDDLINNNVIKKDEKFLKAKLNNRLEELKESRYQEQEKFKEKILISENVKKQIVKWSKNSDDTYKDIKVMLSTLNDVLWENAEWKNVSMSDLISNTKMVKKTYKNAILLCHPDKHRNKPLEQVLRAEMIFQALNNSYKLKKNM</sequence>
<proteinExistence type="predicted"/>
<dbReference type="InterPro" id="IPR038207">
    <property type="entry name" value="DIX_dom_sf"/>
</dbReference>
<dbReference type="Gene3D" id="2.40.240.130">
    <property type="match status" value="1"/>
</dbReference>